<dbReference type="PROSITE" id="PS01148">
    <property type="entry name" value="UPF0033"/>
    <property type="match status" value="1"/>
</dbReference>
<organism evidence="3">
    <name type="scientific">uncultured Pleomorphomonas sp</name>
    <dbReference type="NCBI Taxonomy" id="442121"/>
    <lineage>
        <taxon>Bacteria</taxon>
        <taxon>Pseudomonadati</taxon>
        <taxon>Pseudomonadota</taxon>
        <taxon>Alphaproteobacteria</taxon>
        <taxon>Hyphomicrobiales</taxon>
        <taxon>Pleomorphomonadaceae</taxon>
        <taxon>Pleomorphomonas</taxon>
        <taxon>environmental samples</taxon>
    </lineage>
</organism>
<dbReference type="InterPro" id="IPR036868">
    <property type="entry name" value="TusA-like_sf"/>
</dbReference>
<comment type="similarity">
    <text evidence="1">Belongs to the sulfur carrier protein TusA family.</text>
</comment>
<dbReference type="SUPFAM" id="SSF64307">
    <property type="entry name" value="SirA-like"/>
    <property type="match status" value="1"/>
</dbReference>
<dbReference type="Pfam" id="PF01206">
    <property type="entry name" value="TusA"/>
    <property type="match status" value="1"/>
</dbReference>
<sequence>MAEASRLDLKGLNCPLPVLRTGKALRALEPGDLLVVEATDPMAAIDIPHYCREQGHRLVGEEKDGAVLRFTIARG</sequence>
<dbReference type="PANTHER" id="PTHR33279:SF6">
    <property type="entry name" value="SULFUR CARRIER PROTEIN YEDF-RELATED"/>
    <property type="match status" value="1"/>
</dbReference>
<evidence type="ECO:0000256" key="1">
    <source>
        <dbReference type="ARBA" id="ARBA00008984"/>
    </source>
</evidence>
<dbReference type="CDD" id="cd00291">
    <property type="entry name" value="SirA_YedF_YeeD"/>
    <property type="match status" value="1"/>
</dbReference>
<dbReference type="InterPro" id="IPR001455">
    <property type="entry name" value="TusA-like"/>
</dbReference>
<accession>A0A212LL20</accession>
<proteinExistence type="inferred from homology"/>
<dbReference type="PANTHER" id="PTHR33279">
    <property type="entry name" value="SULFUR CARRIER PROTEIN YEDF-RELATED"/>
    <property type="match status" value="1"/>
</dbReference>
<feature type="domain" description="UPF0033" evidence="2">
    <location>
        <begin position="7"/>
        <end position="31"/>
    </location>
</feature>
<protein>
    <submittedName>
        <fullName evidence="3">Putative Sulfurtransferase TusA-like protein</fullName>
    </submittedName>
</protein>
<dbReference type="RefSeq" id="WP_288197822.1">
    <property type="nucleotide sequence ID" value="NZ_LT608334.1"/>
</dbReference>
<dbReference type="Gene3D" id="3.30.110.40">
    <property type="entry name" value="TusA-like domain"/>
    <property type="match status" value="1"/>
</dbReference>
<dbReference type="GO" id="GO:0016740">
    <property type="term" value="F:transferase activity"/>
    <property type="evidence" value="ECO:0007669"/>
    <property type="project" value="UniProtKB-KW"/>
</dbReference>
<reference evidence="3" key="1">
    <citation type="submission" date="2016-08" db="EMBL/GenBank/DDBJ databases">
        <authorList>
            <person name="Seilhamer J.J."/>
        </authorList>
    </citation>
    <scope>NUCLEOTIDE SEQUENCE</scope>
    <source>
        <strain evidence="3">86</strain>
    </source>
</reference>
<evidence type="ECO:0000313" key="3">
    <source>
        <dbReference type="EMBL" id="SCM78069.1"/>
    </source>
</evidence>
<dbReference type="EMBL" id="FMJD01000010">
    <property type="protein sequence ID" value="SCM78069.1"/>
    <property type="molecule type" value="Genomic_DNA"/>
</dbReference>
<evidence type="ECO:0000259" key="2">
    <source>
        <dbReference type="PROSITE" id="PS01148"/>
    </source>
</evidence>
<name>A0A212LL20_9HYPH</name>
<keyword evidence="3" id="KW-0808">Transferase</keyword>
<gene>
    <name evidence="3" type="ORF">KL86PLE_60391</name>
</gene>
<dbReference type="AlphaFoldDB" id="A0A212LL20"/>